<organism evidence="4">
    <name type="scientific">Desulfofervidus auxilii</name>
    <dbReference type="NCBI Taxonomy" id="1621989"/>
    <lineage>
        <taxon>Bacteria</taxon>
        <taxon>Pseudomonadati</taxon>
        <taxon>Thermodesulfobacteriota</taxon>
        <taxon>Candidatus Desulfofervidia</taxon>
        <taxon>Candidatus Desulfofervidales</taxon>
        <taxon>Candidatus Desulfofervidaceae</taxon>
        <taxon>Candidatus Desulfofervidus</taxon>
    </lineage>
</organism>
<dbReference type="Gene3D" id="3.40.50.2000">
    <property type="entry name" value="Glycogen Phosphorylase B"/>
    <property type="match status" value="2"/>
</dbReference>
<evidence type="ECO:0000313" key="4">
    <source>
        <dbReference type="EMBL" id="HEB74682.1"/>
    </source>
</evidence>
<evidence type="ECO:0000256" key="1">
    <source>
        <dbReference type="ARBA" id="ARBA00022676"/>
    </source>
</evidence>
<reference evidence="4" key="2">
    <citation type="journal article" date="2020" name="mSystems">
        <title>Genome- and Community-Level Interaction Insights into Carbon Utilization and Element Cycling Functions of Hydrothermarchaeota in Hydrothermal Sediment.</title>
        <authorList>
            <person name="Zhou Z."/>
            <person name="Liu Y."/>
            <person name="Xu W."/>
            <person name="Pan J."/>
            <person name="Luo Z.H."/>
            <person name="Li M."/>
        </authorList>
    </citation>
    <scope>NUCLEOTIDE SEQUENCE [LARGE SCALE GENOMIC DNA]</scope>
    <source>
        <strain evidence="4">HyVt-45</strain>
    </source>
</reference>
<dbReference type="GO" id="GO:0009244">
    <property type="term" value="P:lipopolysaccharide core region biosynthetic process"/>
    <property type="evidence" value="ECO:0007669"/>
    <property type="project" value="TreeGrafter"/>
</dbReference>
<proteinExistence type="predicted"/>
<evidence type="ECO:0000256" key="2">
    <source>
        <dbReference type="ARBA" id="ARBA00022679"/>
    </source>
</evidence>
<dbReference type="OrthoDB" id="9760688at2"/>
<dbReference type="EMBL" id="DRKW01000336">
    <property type="protein sequence ID" value="HEB74682.1"/>
    <property type="molecule type" value="Genomic_DNA"/>
</dbReference>
<dbReference type="InterPro" id="IPR051199">
    <property type="entry name" value="LPS_LOS_Heptosyltrfase"/>
</dbReference>
<dbReference type="CDD" id="cd03789">
    <property type="entry name" value="GT9_LPS_heptosyltransferase"/>
    <property type="match status" value="1"/>
</dbReference>
<accession>A0A7V1I5C4</accession>
<evidence type="ECO:0000313" key="3">
    <source>
        <dbReference type="EMBL" id="AMM41798.1"/>
    </source>
</evidence>
<dbReference type="Proteomes" id="UP000070560">
    <property type="component" value="Chromosome"/>
</dbReference>
<dbReference type="GO" id="GO:0005829">
    <property type="term" value="C:cytosol"/>
    <property type="evidence" value="ECO:0007669"/>
    <property type="project" value="TreeGrafter"/>
</dbReference>
<dbReference type="PANTHER" id="PTHR30160:SF1">
    <property type="entry name" value="LIPOPOLYSACCHARIDE 1,2-N-ACETYLGLUCOSAMINETRANSFERASE-RELATED"/>
    <property type="match status" value="1"/>
</dbReference>
<dbReference type="Proteomes" id="UP000886268">
    <property type="component" value="Unassembled WGS sequence"/>
</dbReference>
<evidence type="ECO:0000313" key="5">
    <source>
        <dbReference type="Proteomes" id="UP000070560"/>
    </source>
</evidence>
<dbReference type="PANTHER" id="PTHR30160">
    <property type="entry name" value="TETRAACYLDISACCHARIDE 4'-KINASE-RELATED"/>
    <property type="match status" value="1"/>
</dbReference>
<reference evidence="3 5" key="1">
    <citation type="submission" date="2015-10" db="EMBL/GenBank/DDBJ databases">
        <title>Candidatus Desulfofervidus auxilii, a hydrogenotrophic sulfate-reducing bacterium involved in the thermophilic anaerobic oxidation of methane.</title>
        <authorList>
            <person name="Krukenberg V."/>
            <person name="Richter M."/>
            <person name="Wegener G."/>
        </authorList>
    </citation>
    <scope>NUCLEOTIDE SEQUENCE [LARGE SCALE GENOMIC DNA]</scope>
    <source>
        <strain evidence="3 5">HS1</strain>
    </source>
</reference>
<dbReference type="InterPro" id="IPR002201">
    <property type="entry name" value="Glyco_trans_9"/>
</dbReference>
<dbReference type="Pfam" id="PF01075">
    <property type="entry name" value="Glyco_transf_9"/>
    <property type="match status" value="1"/>
</dbReference>
<keyword evidence="1" id="KW-0328">Glycosyltransferase</keyword>
<name>A0A7V1I5C4_DESA2</name>
<dbReference type="AlphaFoldDB" id="A0A7V1I5C4"/>
<dbReference type="SUPFAM" id="SSF53756">
    <property type="entry name" value="UDP-Glycosyltransferase/glycogen phosphorylase"/>
    <property type="match status" value="1"/>
</dbReference>
<protein>
    <submittedName>
        <fullName evidence="4">Glycosyltransferase family 9 protein</fullName>
    </submittedName>
    <submittedName>
        <fullName evidence="3">Lipopolysaccharide heptosyltransferase I</fullName>
    </submittedName>
</protein>
<dbReference type="EMBL" id="CP013015">
    <property type="protein sequence ID" value="AMM41798.1"/>
    <property type="molecule type" value="Genomic_DNA"/>
</dbReference>
<gene>
    <name evidence="4" type="ORF">ENJ03_05630</name>
    <name evidence="3" type="ORF">HS1_002006</name>
</gene>
<dbReference type="KEGG" id="daw:HS1_002006"/>
<dbReference type="GO" id="GO:0008713">
    <property type="term" value="F:ADP-heptose-lipopolysaccharide heptosyltransferase activity"/>
    <property type="evidence" value="ECO:0007669"/>
    <property type="project" value="TreeGrafter"/>
</dbReference>
<sequence length="329" mass="37851">MRILIVKLSSLGDIIHTLPALHNLKMAYPQAQIDWVTEEVGRELLWGHPYLNRIIVYQRYGWPEKLKKGKWIRAIKEFKAFKHQLGEYHMIFDFQGLLKSAIITFLAKGKEKIGFANGHEGSHIVLTKKFKVDYNQHAVIRYLKLLKLANVPVDLEHIVFPLPFQINSNLGIPSPYIVINPIARWESKMWFQKKWRNLAQRLSVLGYKIVFTGTKKDRNYIHNICHGLSKCINLAGKTSLNTLISLYKKAKLVISIDTGTMHLAAATRTPVIALFGPTAPWRTGPFGKCHTVIYKALPCQPCFKKYCVTKDCLERIEVEEVIEAVRKYQ</sequence>
<dbReference type="RefSeq" id="WP_066064847.1">
    <property type="nucleotide sequence ID" value="NZ_CP013015.1"/>
</dbReference>
<keyword evidence="2 3" id="KW-0808">Transferase</keyword>
<keyword evidence="5" id="KW-1185">Reference proteome</keyword>